<feature type="region of interest" description="Disordered" evidence="1">
    <location>
        <begin position="1"/>
        <end position="29"/>
    </location>
</feature>
<name>A0A135UKP6_9PEZI</name>
<dbReference type="AlphaFoldDB" id="A0A135UKP6"/>
<proteinExistence type="predicted"/>
<keyword evidence="4" id="KW-1185">Reference proteome</keyword>
<reference evidence="3 4" key="1">
    <citation type="submission" date="2014-02" db="EMBL/GenBank/DDBJ databases">
        <title>The genome sequence of Colletotrichum salicis CBS 607.94.</title>
        <authorList>
            <person name="Baroncelli R."/>
            <person name="Thon M.R."/>
        </authorList>
    </citation>
    <scope>NUCLEOTIDE SEQUENCE [LARGE SCALE GENOMIC DNA]</scope>
    <source>
        <strain evidence="3 4">CBS 607.94</strain>
    </source>
</reference>
<keyword evidence="2" id="KW-0472">Membrane</keyword>
<keyword evidence="2" id="KW-0812">Transmembrane</keyword>
<gene>
    <name evidence="3" type="ORF">CSAL01_07971</name>
</gene>
<comment type="caution">
    <text evidence="3">The sequence shown here is derived from an EMBL/GenBank/DDBJ whole genome shotgun (WGS) entry which is preliminary data.</text>
</comment>
<organism evidence="3 4">
    <name type="scientific">Colletotrichum salicis</name>
    <dbReference type="NCBI Taxonomy" id="1209931"/>
    <lineage>
        <taxon>Eukaryota</taxon>
        <taxon>Fungi</taxon>
        <taxon>Dikarya</taxon>
        <taxon>Ascomycota</taxon>
        <taxon>Pezizomycotina</taxon>
        <taxon>Sordariomycetes</taxon>
        <taxon>Hypocreomycetidae</taxon>
        <taxon>Glomerellales</taxon>
        <taxon>Glomerellaceae</taxon>
        <taxon>Colletotrichum</taxon>
        <taxon>Colletotrichum acutatum species complex</taxon>
    </lineage>
</organism>
<feature type="transmembrane region" description="Helical" evidence="2">
    <location>
        <begin position="45"/>
        <end position="64"/>
    </location>
</feature>
<evidence type="ECO:0000256" key="1">
    <source>
        <dbReference type="SAM" id="MobiDB-lite"/>
    </source>
</evidence>
<evidence type="ECO:0000313" key="3">
    <source>
        <dbReference type="EMBL" id="KXH60958.1"/>
    </source>
</evidence>
<evidence type="ECO:0000256" key="2">
    <source>
        <dbReference type="SAM" id="Phobius"/>
    </source>
</evidence>
<dbReference type="EMBL" id="JFFI01001333">
    <property type="protein sequence ID" value="KXH60958.1"/>
    <property type="molecule type" value="Genomic_DNA"/>
</dbReference>
<protein>
    <submittedName>
        <fullName evidence="3">Uncharacterized protein</fullName>
    </submittedName>
</protein>
<dbReference type="Proteomes" id="UP000070121">
    <property type="component" value="Unassembled WGS sequence"/>
</dbReference>
<sequence>MTVKQGSKGNREENTHLTRTPRNTNDITTPLPQLLDGIQRTPEPFALLLLLLLLPLLTVLTLTLPRLPPSHCCGTNLTSKSKPTTSSFSPSSSLTPIPTRTTLHHLKTALIALPTSPTPISITTSSTLSLIIRTRL</sequence>
<evidence type="ECO:0000313" key="4">
    <source>
        <dbReference type="Proteomes" id="UP000070121"/>
    </source>
</evidence>
<feature type="compositionally biased region" description="Polar residues" evidence="1">
    <location>
        <begin position="17"/>
        <end position="29"/>
    </location>
</feature>
<keyword evidence="2" id="KW-1133">Transmembrane helix</keyword>
<accession>A0A135UKP6</accession>